<dbReference type="EMBL" id="JASFZW010000010">
    <property type="protein sequence ID" value="KAK2076497.1"/>
    <property type="molecule type" value="Genomic_DNA"/>
</dbReference>
<evidence type="ECO:0000313" key="3">
    <source>
        <dbReference type="Proteomes" id="UP001255856"/>
    </source>
</evidence>
<organism evidence="2 3">
    <name type="scientific">Prototheca wickerhamii</name>
    <dbReference type="NCBI Taxonomy" id="3111"/>
    <lineage>
        <taxon>Eukaryota</taxon>
        <taxon>Viridiplantae</taxon>
        <taxon>Chlorophyta</taxon>
        <taxon>core chlorophytes</taxon>
        <taxon>Trebouxiophyceae</taxon>
        <taxon>Chlorellales</taxon>
        <taxon>Chlorellaceae</taxon>
        <taxon>Prototheca</taxon>
    </lineage>
</organism>
<protein>
    <submittedName>
        <fullName evidence="2">Uncharacterized protein</fullName>
    </submittedName>
</protein>
<dbReference type="Proteomes" id="UP001255856">
    <property type="component" value="Unassembled WGS sequence"/>
</dbReference>
<evidence type="ECO:0000256" key="1">
    <source>
        <dbReference type="SAM" id="MobiDB-lite"/>
    </source>
</evidence>
<sequence>MFALIASPSASTLSVSKPGVPGPLPLKLARADAGHDDQDNPGQGPTLAAQLGDLTPPTAPWSCRAPFSAFLSDHTGALRPCEAAGLTPDAGDAQGFLESLMLDLGYDHDDGGVAAPSAGGALEGGGGAAAERASASQPALLSPACGTTPLAAALGVAGGLGAETLSPGLPGLMSPSLLSASLPDDF</sequence>
<comment type="caution">
    <text evidence="2">The sequence shown here is derived from an EMBL/GenBank/DDBJ whole genome shotgun (WGS) entry which is preliminary data.</text>
</comment>
<feature type="region of interest" description="Disordered" evidence="1">
    <location>
        <begin position="1"/>
        <end position="55"/>
    </location>
</feature>
<evidence type="ECO:0000313" key="2">
    <source>
        <dbReference type="EMBL" id="KAK2076497.1"/>
    </source>
</evidence>
<reference evidence="2" key="1">
    <citation type="submission" date="2021-01" db="EMBL/GenBank/DDBJ databases">
        <authorList>
            <person name="Eckstrom K.M.E."/>
        </authorList>
    </citation>
    <scope>NUCLEOTIDE SEQUENCE</scope>
    <source>
        <strain evidence="2">UVCC 0001</strain>
    </source>
</reference>
<proteinExistence type="predicted"/>
<name>A0AAD9IHY6_PROWI</name>
<feature type="compositionally biased region" description="Basic and acidic residues" evidence="1">
    <location>
        <begin position="29"/>
        <end position="38"/>
    </location>
</feature>
<dbReference type="AlphaFoldDB" id="A0AAD9IHY6"/>
<gene>
    <name evidence="2" type="ORF">QBZ16_001023</name>
</gene>
<keyword evidence="3" id="KW-1185">Reference proteome</keyword>
<accession>A0AAD9IHY6</accession>